<reference evidence="1" key="1">
    <citation type="submission" date="2023-01" db="EMBL/GenBank/DDBJ databases">
        <title>The genome sequence of Kordiimonadaceae bacterium 6D33.</title>
        <authorList>
            <person name="Liu Y."/>
        </authorList>
    </citation>
    <scope>NUCLEOTIDE SEQUENCE</scope>
    <source>
        <strain evidence="1">6D33</strain>
    </source>
</reference>
<protein>
    <submittedName>
        <fullName evidence="1">Uncharacterized protein</fullName>
    </submittedName>
</protein>
<dbReference type="AlphaFoldDB" id="A0AAE9XKL5"/>
<name>A0AAE9XKL5_9PROT</name>
<dbReference type="EMBL" id="CP116805">
    <property type="protein sequence ID" value="WCL52909.1"/>
    <property type="molecule type" value="Genomic_DNA"/>
</dbReference>
<dbReference type="KEGG" id="gso:PH603_10200"/>
<evidence type="ECO:0000313" key="1">
    <source>
        <dbReference type="EMBL" id="WCL52909.1"/>
    </source>
</evidence>
<sequence>MRKVTHIGQMIKLADLISNTCSIVEHGTAFAPIYLPKKPGIHEAFNEIGVAPRRISEG</sequence>
<gene>
    <name evidence="1" type="ORF">PH603_10200</name>
</gene>
<keyword evidence="2" id="KW-1185">Reference proteome</keyword>
<dbReference type="Proteomes" id="UP001217500">
    <property type="component" value="Chromosome"/>
</dbReference>
<proteinExistence type="predicted"/>
<dbReference type="RefSeq" id="WP_289502403.1">
    <property type="nucleotide sequence ID" value="NZ_CP116805.1"/>
</dbReference>
<accession>A0AAE9XKL5</accession>
<evidence type="ECO:0000313" key="2">
    <source>
        <dbReference type="Proteomes" id="UP001217500"/>
    </source>
</evidence>
<organism evidence="1 2">
    <name type="scientific">Gimibacter soli</name>
    <dbReference type="NCBI Taxonomy" id="3024400"/>
    <lineage>
        <taxon>Bacteria</taxon>
        <taxon>Pseudomonadati</taxon>
        <taxon>Pseudomonadota</taxon>
        <taxon>Alphaproteobacteria</taxon>
        <taxon>Kordiimonadales</taxon>
        <taxon>Temperatibacteraceae</taxon>
        <taxon>Gimibacter</taxon>
    </lineage>
</organism>